<dbReference type="RefSeq" id="WP_012557265.1">
    <property type="nucleotide sequence ID" value="NC_011369.1"/>
</dbReference>
<evidence type="ECO:0008006" key="3">
    <source>
        <dbReference type="Google" id="ProtNLM"/>
    </source>
</evidence>
<dbReference type="InterPro" id="IPR009061">
    <property type="entry name" value="DNA-bd_dom_put_sf"/>
</dbReference>
<protein>
    <recommendedName>
        <fullName evidence="3">DNA-binding protein</fullName>
    </recommendedName>
</protein>
<name>A0ABF7QK91_RHILW</name>
<keyword evidence="2" id="KW-1185">Reference proteome</keyword>
<dbReference type="AlphaFoldDB" id="A0ABF7QK91"/>
<gene>
    <name evidence="1" type="ordered locus">Rleg2_1169</name>
</gene>
<sequence>MDDNVMREAIAKEYGFSLFRQYEEKQVAHILSKDISTLKRWRKKGKVKFVRMGDREVAYLGINIADMLIKGVKDDG</sequence>
<dbReference type="KEGG" id="rlt:Rleg2_1169"/>
<dbReference type="EMBL" id="CP001191">
    <property type="protein sequence ID" value="ACI54463.1"/>
    <property type="molecule type" value="Genomic_DNA"/>
</dbReference>
<reference evidence="1 2" key="1">
    <citation type="journal article" date="2010" name="Stand. Genomic Sci.">
        <title>Complete genome sequence of Rhizobium leguminosarum bv trifolii strain WSM2304, an effective microsymbiont of the South American clover Trifolium polymorphum.</title>
        <authorList>
            <person name="Reeve W."/>
            <person name="O'Hara G."/>
            <person name="Chain P."/>
            <person name="Ardley J."/>
            <person name="Brau L."/>
            <person name="Nandesena K."/>
            <person name="Tiwari R."/>
            <person name="Malfatti S."/>
            <person name="Kiss H."/>
            <person name="Lapidus A."/>
            <person name="Copeland A."/>
            <person name="Nolan M."/>
            <person name="Land M."/>
            <person name="Ivanova N."/>
            <person name="Mavromatis K."/>
            <person name="Markowitz V."/>
            <person name="Kyrpides N."/>
            <person name="Melino V."/>
            <person name="Denton M."/>
            <person name="Yates R."/>
            <person name="Howieson J."/>
        </authorList>
    </citation>
    <scope>NUCLEOTIDE SEQUENCE [LARGE SCALE GENOMIC DNA]</scope>
    <source>
        <strain evidence="1 2">WSM2304</strain>
    </source>
</reference>
<proteinExistence type="predicted"/>
<evidence type="ECO:0000313" key="2">
    <source>
        <dbReference type="Proteomes" id="UP000008330"/>
    </source>
</evidence>
<dbReference type="Proteomes" id="UP000008330">
    <property type="component" value="Chromosome"/>
</dbReference>
<accession>A0ABF7QK91</accession>
<evidence type="ECO:0000313" key="1">
    <source>
        <dbReference type="EMBL" id="ACI54463.1"/>
    </source>
</evidence>
<organism evidence="1 2">
    <name type="scientific">Rhizobium leguminosarum bv. trifolii (strain WSM2304)</name>
    <dbReference type="NCBI Taxonomy" id="395492"/>
    <lineage>
        <taxon>Bacteria</taxon>
        <taxon>Pseudomonadati</taxon>
        <taxon>Pseudomonadota</taxon>
        <taxon>Alphaproteobacteria</taxon>
        <taxon>Hyphomicrobiales</taxon>
        <taxon>Rhizobiaceae</taxon>
        <taxon>Rhizobium/Agrobacterium group</taxon>
        <taxon>Rhizobium</taxon>
    </lineage>
</organism>
<dbReference type="SUPFAM" id="SSF46955">
    <property type="entry name" value="Putative DNA-binding domain"/>
    <property type="match status" value="1"/>
</dbReference>